<name>A0A090N2X4_OSTTA</name>
<keyword evidence="3" id="KW-1185">Reference proteome</keyword>
<evidence type="ECO:0000313" key="3">
    <source>
        <dbReference type="Proteomes" id="UP000009170"/>
    </source>
</evidence>
<proteinExistence type="predicted"/>
<evidence type="ECO:0000256" key="1">
    <source>
        <dbReference type="SAM" id="MobiDB-lite"/>
    </source>
</evidence>
<reference evidence="3" key="1">
    <citation type="journal article" date="2006" name="Proc. Natl. Acad. Sci. U.S.A.">
        <title>Genome analysis of the smallest free-living eukaryote Ostreococcus tauri unveils many unique features.</title>
        <authorList>
            <person name="Derelle E."/>
            <person name="Ferraz C."/>
            <person name="Rombauts S."/>
            <person name="Rouze P."/>
            <person name="Worden A.Z."/>
            <person name="Robbens S."/>
            <person name="Partensky F."/>
            <person name="Degroeve S."/>
            <person name="Echeynie S."/>
            <person name="Cooke R."/>
            <person name="Saeys Y."/>
            <person name="Wuyts J."/>
            <person name="Jabbari K."/>
            <person name="Bowler C."/>
            <person name="Panaud O."/>
            <person name="Piegu B."/>
            <person name="Ball S.G."/>
            <person name="Ral J.-P."/>
            <person name="Bouget F.-Y."/>
            <person name="Piganeau G."/>
            <person name="De Baets B."/>
            <person name="Picard A."/>
            <person name="Delseny M."/>
            <person name="Demaille J."/>
            <person name="Van de Peer Y."/>
            <person name="Moreau H."/>
        </authorList>
    </citation>
    <scope>NUCLEOTIDE SEQUENCE [LARGE SCALE GENOMIC DNA]</scope>
    <source>
        <strain evidence="3">OTTH 0595 / CCAP 157/2 / RCC745</strain>
    </source>
</reference>
<sequence>MFVRARARSDRPRSFARYDTHDDARRALDVAFAPGRNNGVANVLPTRPQPYERLRATRWRVRAVMRHAWASRDLASAALATATLLRMTRGRRQRRDEYASARAEEIGMEREALYGALEALESDDGERGRGRFGGVNMDAVRIRDRIRTRSAVGSATSEVDAMERATRTALEENDFDSAISICEKRRRKTPTSAIGIETGSKAFVAPGMSMKKMSALLKHMQWVQRMRTLGFANLADDGYRVLPLIWKPNKRNKYTSTAISGDAEALKYAKEAKLALLDAIRVDEADATLAVALAQLEAFEGNFLQTRDRLMKCLMKNPDDADINAAYAELLINAAHTGYPKESKLSSDTFRVEVFNACKSVLRLDPTAPAMLTMIWKLLDRDRGDFEEEARFVLESVVTAIEVDPANRRVWLMLVTMLTGLETIDYAGDEDIVSKANIFRQPLTASSVQRVFDDERKQWWPEVFFQHSKLHRPGRRGGNDPTDEDIAWYRIYKVVMRILFEERASARYTQVRHQLVLYKIRFGNVYKMNEEHEAILKKTLVERARLYNPNPVLKRSSKKSMALAKKRQQEQHRVVAETTISDSTMKRMRRAFTRKREPLSEKHVDSSNKKLRRSARIRSP</sequence>
<accession>A0A090N2X4</accession>
<dbReference type="OrthoDB" id="10562872at2759"/>
<gene>
    <name evidence="2" type="ORF">OT_ostta03g02640</name>
</gene>
<organism evidence="2 3">
    <name type="scientific">Ostreococcus tauri</name>
    <name type="common">Marine green alga</name>
    <dbReference type="NCBI Taxonomy" id="70448"/>
    <lineage>
        <taxon>Eukaryota</taxon>
        <taxon>Viridiplantae</taxon>
        <taxon>Chlorophyta</taxon>
        <taxon>Mamiellophyceae</taxon>
        <taxon>Mamiellales</taxon>
        <taxon>Bathycoccaceae</taxon>
        <taxon>Ostreococcus</taxon>
    </lineage>
</organism>
<dbReference type="GeneID" id="9833736"/>
<reference evidence="2 3" key="2">
    <citation type="journal article" date="2014" name="BMC Genomics">
        <title>An improved genome of the model marine alga Ostreococcus tauri unfolds by assessing Illumina de novo assemblies.</title>
        <authorList>
            <person name="Blanc-Mathieu R."/>
            <person name="Verhelst B."/>
            <person name="Derelle E."/>
            <person name="Rombauts S."/>
            <person name="Bouget F.Y."/>
            <person name="Carre I."/>
            <person name="Chateau A."/>
            <person name="Eyre-Walker A."/>
            <person name="Grimsley N."/>
            <person name="Moreau H."/>
            <person name="Piegu B."/>
            <person name="Rivals E."/>
            <person name="Schackwitz W."/>
            <person name="Van de Peer Y."/>
            <person name="Piganeau G."/>
        </authorList>
    </citation>
    <scope>NUCLEOTIDE SEQUENCE [LARGE SCALE GENOMIC DNA]</scope>
    <source>
        <strain evidence="3">OTTH 0595 / CCAP 157/2 / RCC745</strain>
    </source>
</reference>
<feature type="compositionally biased region" description="Basic residues" evidence="1">
    <location>
        <begin position="609"/>
        <end position="620"/>
    </location>
</feature>
<dbReference type="EMBL" id="CAID01000003">
    <property type="protein sequence ID" value="CEF97123.1"/>
    <property type="molecule type" value="Genomic_DNA"/>
</dbReference>
<dbReference type="RefSeq" id="XP_003078173.2">
    <property type="nucleotide sequence ID" value="XM_003078125.2"/>
</dbReference>
<protein>
    <submittedName>
        <fullName evidence="2">Tetratricopeptide-like helical</fullName>
    </submittedName>
</protein>
<feature type="region of interest" description="Disordered" evidence="1">
    <location>
        <begin position="585"/>
        <end position="620"/>
    </location>
</feature>
<dbReference type="Gene3D" id="1.25.40.10">
    <property type="entry name" value="Tetratricopeptide repeat domain"/>
    <property type="match status" value="1"/>
</dbReference>
<dbReference type="AlphaFoldDB" id="A0A090N2X4"/>
<feature type="compositionally biased region" description="Basic and acidic residues" evidence="1">
    <location>
        <begin position="594"/>
        <end position="608"/>
    </location>
</feature>
<dbReference type="InParanoid" id="A0A090N2X4"/>
<comment type="caution">
    <text evidence="2">The sequence shown here is derived from an EMBL/GenBank/DDBJ whole genome shotgun (WGS) entry which is preliminary data.</text>
</comment>
<evidence type="ECO:0000313" key="2">
    <source>
        <dbReference type="EMBL" id="CEF97123.1"/>
    </source>
</evidence>
<dbReference type="Proteomes" id="UP000009170">
    <property type="component" value="Unassembled WGS sequence"/>
</dbReference>
<dbReference type="InterPro" id="IPR011990">
    <property type="entry name" value="TPR-like_helical_dom_sf"/>
</dbReference>
<dbReference type="KEGG" id="ota:OT_ostta03g02640"/>